<evidence type="ECO:0000313" key="3">
    <source>
        <dbReference type="Proteomes" id="UP001205105"/>
    </source>
</evidence>
<gene>
    <name evidence="2" type="ORF">COHA_004787</name>
</gene>
<dbReference type="Gene3D" id="3.40.50.150">
    <property type="entry name" value="Vaccinia Virus protein VP39"/>
    <property type="match status" value="1"/>
</dbReference>
<sequence>MARSTQLWRASHGTDRLPTPARRPDYPPGVWQLLRAHVPPLPAGAPPPTCVVAAADRSKADQLAAATGFVAWPLLLGHKGEAGHLSSSAAGHCCLEQAAAAAVNMQVAPACAAAKAAATAVPPARPLQGADVFCFAGSLHLVDTHAALQAAHRHLRHNGLLLVLFTDRSLSSPFVLELEELLEGAVPGGLFRLLDFAAFPHTLALPARRLMDSLTSQSALHAALGSSRRRAFHAELQRLVDAHFVPQQAQQAQQLAAVGGSGAAVQVAPSADTVQGRQWVELPLLTKAYLLAKSAGPAPSHQCGCSSARAAAAPFAPEHHCLFCGRTINEE</sequence>
<keyword evidence="3" id="KW-1185">Reference proteome</keyword>
<accession>A0AAD5DPZ6</accession>
<reference evidence="2" key="1">
    <citation type="submission" date="2020-11" db="EMBL/GenBank/DDBJ databases">
        <title>Chlorella ohadii genome sequencing and assembly.</title>
        <authorList>
            <person name="Murik O."/>
            <person name="Treves H."/>
            <person name="Kedem I."/>
            <person name="Shotland Y."/>
            <person name="Kaplan A."/>
        </authorList>
    </citation>
    <scope>NUCLEOTIDE SEQUENCE</scope>
    <source>
        <strain evidence="2">1</strain>
    </source>
</reference>
<dbReference type="SUPFAM" id="SSF53335">
    <property type="entry name" value="S-adenosyl-L-methionine-dependent methyltransferases"/>
    <property type="match status" value="1"/>
</dbReference>
<evidence type="ECO:0000313" key="2">
    <source>
        <dbReference type="EMBL" id="KAI7841617.1"/>
    </source>
</evidence>
<feature type="region of interest" description="Disordered" evidence="1">
    <location>
        <begin position="1"/>
        <end position="24"/>
    </location>
</feature>
<dbReference type="InterPro" id="IPR029063">
    <property type="entry name" value="SAM-dependent_MTases_sf"/>
</dbReference>
<organism evidence="2 3">
    <name type="scientific">Chlorella ohadii</name>
    <dbReference type="NCBI Taxonomy" id="2649997"/>
    <lineage>
        <taxon>Eukaryota</taxon>
        <taxon>Viridiplantae</taxon>
        <taxon>Chlorophyta</taxon>
        <taxon>core chlorophytes</taxon>
        <taxon>Trebouxiophyceae</taxon>
        <taxon>Chlorellales</taxon>
        <taxon>Chlorellaceae</taxon>
        <taxon>Chlorella clade</taxon>
        <taxon>Chlorella</taxon>
    </lineage>
</organism>
<dbReference type="Proteomes" id="UP001205105">
    <property type="component" value="Unassembled WGS sequence"/>
</dbReference>
<evidence type="ECO:0000256" key="1">
    <source>
        <dbReference type="SAM" id="MobiDB-lite"/>
    </source>
</evidence>
<dbReference type="AlphaFoldDB" id="A0AAD5DPZ6"/>
<proteinExistence type="predicted"/>
<dbReference type="EMBL" id="JADXDR010000062">
    <property type="protein sequence ID" value="KAI7841617.1"/>
    <property type="molecule type" value="Genomic_DNA"/>
</dbReference>
<comment type="caution">
    <text evidence="2">The sequence shown here is derived from an EMBL/GenBank/DDBJ whole genome shotgun (WGS) entry which is preliminary data.</text>
</comment>
<protein>
    <submittedName>
        <fullName evidence="2">Uncharacterized protein</fullName>
    </submittedName>
</protein>
<name>A0AAD5DPZ6_9CHLO</name>